<reference evidence="1" key="1">
    <citation type="submission" date="2022-01" db="EMBL/GenBank/DDBJ databases">
        <title>Nocardioidaceae gen. sp. A5X3R13.</title>
        <authorList>
            <person name="Lopez Marin M.A."/>
            <person name="Uhlik O."/>
        </authorList>
    </citation>
    <scope>NUCLEOTIDE SEQUENCE</scope>
    <source>
        <strain evidence="1">A5X3R13</strain>
    </source>
</reference>
<dbReference type="InterPro" id="IPR026286">
    <property type="entry name" value="MaiA/AMDase"/>
</dbReference>
<dbReference type="Gene3D" id="3.40.50.12500">
    <property type="match status" value="1"/>
</dbReference>
<dbReference type="PIRSF" id="PIRSF015736">
    <property type="entry name" value="MI"/>
    <property type="match status" value="1"/>
</dbReference>
<dbReference type="KEGG" id="sgrg:L0C25_14700"/>
<evidence type="ECO:0000313" key="1">
    <source>
        <dbReference type="EMBL" id="UYM03789.1"/>
    </source>
</evidence>
<dbReference type="AlphaFoldDB" id="A0AA46TEB6"/>
<sequence>MTTSIPAGNEAADAPVEVDDLVGPSMPLRVGIVVPHDMALDGEMWRWTPKGVTLHFTREAFVPLPVTVEMAMLIGDPTAIAQCVADLSVIEPAVVAYGCTSGSFANGILGENSLVSSMETAGAAKALTTSGAVLQAISHLGAKQVSIATPYDEPMTALLDEYLNEAEIDVVGKACLGLHEKIWEVGYARTKRLIRQADRPEADAIVVSCTNLPTYDVIAPLERELGKPIVTANQATMWAALRAIGKNAIGQGQALLHS</sequence>
<dbReference type="EMBL" id="CP094970">
    <property type="protein sequence ID" value="UYM03789.1"/>
    <property type="molecule type" value="Genomic_DNA"/>
</dbReference>
<dbReference type="Proteomes" id="UP001164390">
    <property type="component" value="Chromosome"/>
</dbReference>
<organism evidence="1 2">
    <name type="scientific">Solicola gregarius</name>
    <dbReference type="NCBI Taxonomy" id="2908642"/>
    <lineage>
        <taxon>Bacteria</taxon>
        <taxon>Bacillati</taxon>
        <taxon>Actinomycetota</taxon>
        <taxon>Actinomycetes</taxon>
        <taxon>Propionibacteriales</taxon>
        <taxon>Nocardioidaceae</taxon>
        <taxon>Solicola</taxon>
    </lineage>
</organism>
<name>A0AA46TEB6_9ACTN</name>
<dbReference type="PANTHER" id="PTHR40267:SF1">
    <property type="entry name" value="BLR3294 PROTEIN"/>
    <property type="match status" value="1"/>
</dbReference>
<gene>
    <name evidence="1" type="ORF">L0C25_14700</name>
</gene>
<proteinExistence type="predicted"/>
<dbReference type="PANTHER" id="PTHR40267">
    <property type="entry name" value="BLR3294 PROTEIN"/>
    <property type="match status" value="1"/>
</dbReference>
<dbReference type="Pfam" id="PF17645">
    <property type="entry name" value="Amdase"/>
    <property type="match status" value="1"/>
</dbReference>
<keyword evidence="2" id="KW-1185">Reference proteome</keyword>
<accession>A0AA46TEB6</accession>
<dbReference type="RefSeq" id="WP_271632432.1">
    <property type="nucleotide sequence ID" value="NZ_CP094970.1"/>
</dbReference>
<evidence type="ECO:0000313" key="2">
    <source>
        <dbReference type="Proteomes" id="UP001164390"/>
    </source>
</evidence>
<dbReference type="InterPro" id="IPR053714">
    <property type="entry name" value="Iso_Racemase_Enz_sf"/>
</dbReference>
<protein>
    <submittedName>
        <fullName evidence="1">Aspartate/glutamate racemase family protein</fullName>
    </submittedName>
</protein>